<dbReference type="EMBL" id="CM003144">
    <property type="protein sequence ID" value="KIS69617.1"/>
    <property type="molecule type" value="Genomic_DNA"/>
</dbReference>
<dbReference type="InParanoid" id="A0A0D1C842"/>
<feature type="compositionally biased region" description="Acidic residues" evidence="1">
    <location>
        <begin position="122"/>
        <end position="132"/>
    </location>
</feature>
<accession>A0A0D1C842</accession>
<dbReference type="eggNOG" id="ENOG502S0SA">
    <property type="taxonomic scope" value="Eukaryota"/>
</dbReference>
<dbReference type="RefSeq" id="XP_011388507.1">
    <property type="nucleotide sequence ID" value="XM_011390205.1"/>
</dbReference>
<feature type="region of interest" description="Disordered" evidence="1">
    <location>
        <begin position="106"/>
        <end position="132"/>
    </location>
</feature>
<sequence length="624" mass="70435">MPLTRRCRCYRCTEAGGENGIEVKSSTYRAHQRRYGSAPAASSSTSGLPNPRRRRQRPPEPSPSQLLYELLAKRHLLSWAGTKSYTSDFPTTTVSGATLPMLEPAETHEDSTREEAFAPDESTFEDDFDSEEDDDDIGMIEVASIAEQLFTKAESKTSLGTNDAQQRNVDSWVWKSHVFVAFMMGMLNSPPDPMHTVYVGICGRRFWHLFLIEGCNNLGKKLKEAQKVMARAILPTSIKRPDYRMALTSGGTPCAEDWTLRQDENEHIDFVPKGLTEEKELKPGPKSVKIIFELGLLLSCIVDMLESDFSEDDVQRLHKYILLYNSKAAALLGKGWIVLSNHIAEHIPDAIRLFGAPKNFSSLPFERYKGTLSKIKTSGHKYGQVELTIMRKVISRSNLQHLLSQSNDTFFRETLLGYVKNQNEFEELPPPTRLTKTIMERDTYLHLLTYLNGPGKCFPGRFVVPHDIHASSRDVSLRMDAIFLHSVSQYGYPTEIRFSGCAAEARKNKADCFGMVKLKDQTVTAVQILWLFEKVLHLNGPGTAAVSEGFMHIRKLKMLSRQEAFGYEVRCGELLDEMNIHFATLDGYLEDLVVPVVAMVSQLVLVPIHTHGQQHRQVYGLKQL</sequence>
<organism evidence="2 3">
    <name type="scientific">Mycosarcoma maydis</name>
    <name type="common">Corn smut fungus</name>
    <name type="synonym">Ustilago maydis</name>
    <dbReference type="NCBI Taxonomy" id="5270"/>
    <lineage>
        <taxon>Eukaryota</taxon>
        <taxon>Fungi</taxon>
        <taxon>Dikarya</taxon>
        <taxon>Basidiomycota</taxon>
        <taxon>Ustilaginomycotina</taxon>
        <taxon>Ustilaginomycetes</taxon>
        <taxon>Ustilaginales</taxon>
        <taxon>Ustilaginaceae</taxon>
        <taxon>Mycosarcoma</taxon>
    </lineage>
</organism>
<gene>
    <name evidence="2" type="ORF">UMAG_02152</name>
</gene>
<dbReference type="OrthoDB" id="2555844at2759"/>
<name>A0A0D1C842_MYCMD</name>
<protein>
    <submittedName>
        <fullName evidence="2">Uncharacterized protein</fullName>
    </submittedName>
</protein>
<dbReference type="GeneID" id="23562966"/>
<reference evidence="2 3" key="1">
    <citation type="journal article" date="2006" name="Nature">
        <title>Insights from the genome of the biotrophic fungal plant pathogen Ustilago maydis.</title>
        <authorList>
            <person name="Kamper J."/>
            <person name="Kahmann R."/>
            <person name="Bolker M."/>
            <person name="Ma L.J."/>
            <person name="Brefort T."/>
            <person name="Saville B.J."/>
            <person name="Banuett F."/>
            <person name="Kronstad J.W."/>
            <person name="Gold S.E."/>
            <person name="Muller O."/>
            <person name="Perlin M.H."/>
            <person name="Wosten H.A."/>
            <person name="de Vries R."/>
            <person name="Ruiz-Herrera J."/>
            <person name="Reynaga-Pena C.G."/>
            <person name="Snetselaar K."/>
            <person name="McCann M."/>
            <person name="Perez-Martin J."/>
            <person name="Feldbrugge M."/>
            <person name="Basse C.W."/>
            <person name="Steinberg G."/>
            <person name="Ibeas J.I."/>
            <person name="Holloman W."/>
            <person name="Guzman P."/>
            <person name="Farman M."/>
            <person name="Stajich J.E."/>
            <person name="Sentandreu R."/>
            <person name="Gonzalez-Prieto J.M."/>
            <person name="Kennell J.C."/>
            <person name="Molina L."/>
            <person name="Schirawski J."/>
            <person name="Mendoza-Mendoza A."/>
            <person name="Greilinger D."/>
            <person name="Munch K."/>
            <person name="Rossel N."/>
            <person name="Scherer M."/>
            <person name="Vranes M."/>
            <person name="Ladendorf O."/>
            <person name="Vincon V."/>
            <person name="Fuchs U."/>
            <person name="Sandrock B."/>
            <person name="Meng S."/>
            <person name="Ho E.C."/>
            <person name="Cahill M.J."/>
            <person name="Boyce K.J."/>
            <person name="Klose J."/>
            <person name="Klosterman S.J."/>
            <person name="Deelstra H.J."/>
            <person name="Ortiz-Castellanos L."/>
            <person name="Li W."/>
            <person name="Sanchez-Alonso P."/>
            <person name="Schreier P.H."/>
            <person name="Hauser-Hahn I."/>
            <person name="Vaupel M."/>
            <person name="Koopmann E."/>
            <person name="Friedrich G."/>
            <person name="Voss H."/>
            <person name="Schluter T."/>
            <person name="Margolis J."/>
            <person name="Platt D."/>
            <person name="Swimmer C."/>
            <person name="Gnirke A."/>
            <person name="Chen F."/>
            <person name="Vysotskaia V."/>
            <person name="Mannhaupt G."/>
            <person name="Guldener U."/>
            <person name="Munsterkotter M."/>
            <person name="Haase D."/>
            <person name="Oesterheld M."/>
            <person name="Mewes H.W."/>
            <person name="Mauceli E.W."/>
            <person name="DeCaprio D."/>
            <person name="Wade C.M."/>
            <person name="Butler J."/>
            <person name="Young S."/>
            <person name="Jaffe D.B."/>
            <person name="Calvo S."/>
            <person name="Nusbaum C."/>
            <person name="Galagan J."/>
            <person name="Birren B.W."/>
        </authorList>
    </citation>
    <scope>NUCLEOTIDE SEQUENCE [LARGE SCALE GENOMIC DNA]</scope>
    <source>
        <strain evidence="3">DSM 14603 / FGSC 9021 / UM521</strain>
    </source>
</reference>
<dbReference type="KEGG" id="uma:UMAG_02152"/>
<dbReference type="Proteomes" id="UP000000561">
    <property type="component" value="Chromosome 5"/>
</dbReference>
<evidence type="ECO:0000313" key="3">
    <source>
        <dbReference type="Proteomes" id="UP000000561"/>
    </source>
</evidence>
<dbReference type="VEuPathDB" id="FungiDB:UMAG_02152"/>
<feature type="region of interest" description="Disordered" evidence="1">
    <location>
        <begin position="24"/>
        <end position="63"/>
    </location>
</feature>
<dbReference type="AlphaFoldDB" id="A0A0D1C842"/>
<keyword evidence="3" id="KW-1185">Reference proteome</keyword>
<feature type="compositionally biased region" description="Low complexity" evidence="1">
    <location>
        <begin position="37"/>
        <end position="46"/>
    </location>
</feature>
<evidence type="ECO:0000256" key="1">
    <source>
        <dbReference type="SAM" id="MobiDB-lite"/>
    </source>
</evidence>
<proteinExistence type="predicted"/>
<feature type="compositionally biased region" description="Basic and acidic residues" evidence="1">
    <location>
        <begin position="106"/>
        <end position="116"/>
    </location>
</feature>
<evidence type="ECO:0000313" key="2">
    <source>
        <dbReference type="EMBL" id="KIS69617.1"/>
    </source>
</evidence>